<accession>A0ABP7VC59</accession>
<dbReference type="EMBL" id="BAAAZY010000011">
    <property type="protein sequence ID" value="GAA4064021.1"/>
    <property type="molecule type" value="Genomic_DNA"/>
</dbReference>
<keyword evidence="1" id="KW-0472">Membrane</keyword>
<evidence type="ECO:0000313" key="3">
    <source>
        <dbReference type="Proteomes" id="UP001499984"/>
    </source>
</evidence>
<keyword evidence="1" id="KW-1133">Transmembrane helix</keyword>
<organism evidence="2 3">
    <name type="scientific">Streptomyces shaanxiensis</name>
    <dbReference type="NCBI Taxonomy" id="653357"/>
    <lineage>
        <taxon>Bacteria</taxon>
        <taxon>Bacillati</taxon>
        <taxon>Actinomycetota</taxon>
        <taxon>Actinomycetes</taxon>
        <taxon>Kitasatosporales</taxon>
        <taxon>Streptomycetaceae</taxon>
        <taxon>Streptomyces</taxon>
    </lineage>
</organism>
<name>A0ABP7VC59_9ACTN</name>
<sequence>MRTTLYRNGRKAASNAGPLTGEKVFKVLAGEAEYTLTTSARRSARVQAASTRVDASWTFHSKAPSSGLPTELPVSTVRFAPKTGLDSRVEVGRTGTYPVTVEGAARGRNLKSRTVYGIDAFDPIARLCGAGVLDLRGMTLGRLDLSSGAVRLRLAVVGPALIAFGYAVSWLALRRPAVLRTSWPGFMPRRGCPEEPRHAIGILRHARRPGARRITSVLSNSAECLARINF</sequence>
<keyword evidence="1" id="KW-0812">Transmembrane</keyword>
<feature type="transmembrane region" description="Helical" evidence="1">
    <location>
        <begin position="152"/>
        <end position="173"/>
    </location>
</feature>
<gene>
    <name evidence="2" type="ORF">GCM10022233_42730</name>
</gene>
<keyword evidence="3" id="KW-1185">Reference proteome</keyword>
<evidence type="ECO:0000256" key="1">
    <source>
        <dbReference type="SAM" id="Phobius"/>
    </source>
</evidence>
<evidence type="ECO:0000313" key="2">
    <source>
        <dbReference type="EMBL" id="GAA4064021.1"/>
    </source>
</evidence>
<proteinExistence type="predicted"/>
<reference evidence="3" key="1">
    <citation type="journal article" date="2019" name="Int. J. Syst. Evol. Microbiol.">
        <title>The Global Catalogue of Microorganisms (GCM) 10K type strain sequencing project: providing services to taxonomists for standard genome sequencing and annotation.</title>
        <authorList>
            <consortium name="The Broad Institute Genomics Platform"/>
            <consortium name="The Broad Institute Genome Sequencing Center for Infectious Disease"/>
            <person name="Wu L."/>
            <person name="Ma J."/>
        </authorList>
    </citation>
    <scope>NUCLEOTIDE SEQUENCE [LARGE SCALE GENOMIC DNA]</scope>
    <source>
        <strain evidence="3">JCM 16925</strain>
    </source>
</reference>
<dbReference type="Proteomes" id="UP001499984">
    <property type="component" value="Unassembled WGS sequence"/>
</dbReference>
<comment type="caution">
    <text evidence="2">The sequence shown here is derived from an EMBL/GenBank/DDBJ whole genome shotgun (WGS) entry which is preliminary data.</text>
</comment>
<dbReference type="RefSeq" id="WP_345015078.1">
    <property type="nucleotide sequence ID" value="NZ_BAAAZY010000011.1"/>
</dbReference>
<protein>
    <submittedName>
        <fullName evidence="2">Uncharacterized protein</fullName>
    </submittedName>
</protein>